<evidence type="ECO:0000313" key="6">
    <source>
        <dbReference type="EMBL" id="JAC85254.1"/>
    </source>
</evidence>
<evidence type="ECO:0000256" key="3">
    <source>
        <dbReference type="ARBA" id="ARBA00023274"/>
    </source>
</evidence>
<organism evidence="6">
    <name type="scientific">Panstrongylus megistus</name>
    <dbReference type="NCBI Taxonomy" id="65343"/>
    <lineage>
        <taxon>Eukaryota</taxon>
        <taxon>Metazoa</taxon>
        <taxon>Ecdysozoa</taxon>
        <taxon>Arthropoda</taxon>
        <taxon>Hexapoda</taxon>
        <taxon>Insecta</taxon>
        <taxon>Pterygota</taxon>
        <taxon>Neoptera</taxon>
        <taxon>Paraneoptera</taxon>
        <taxon>Hemiptera</taxon>
        <taxon>Heteroptera</taxon>
        <taxon>Panheteroptera</taxon>
        <taxon>Cimicomorpha</taxon>
        <taxon>Reduviidae</taxon>
        <taxon>Triatominae</taxon>
        <taxon>Panstrongylus</taxon>
    </lineage>
</organism>
<keyword evidence="2 6" id="KW-0689">Ribosomal protein</keyword>
<reference evidence="6" key="1">
    <citation type="journal article" date="2015" name="J. Med. Entomol.">
        <title>A Deep Insight Into the Sialotranscriptome of the Chagas Disease Vector, Panstrongylus megistus (Hemiptera: Heteroptera).</title>
        <authorList>
            <person name="Ribeiro J.M."/>
            <person name="Schwarz A."/>
            <person name="Francischetti I.M."/>
        </authorList>
    </citation>
    <scope>NUCLEOTIDE SEQUENCE</scope>
    <source>
        <tissue evidence="6">Salivary glands</tissue>
    </source>
</reference>
<dbReference type="EMBL" id="GBGD01003635">
    <property type="protein sequence ID" value="JAC85254.1"/>
    <property type="molecule type" value="mRNA"/>
</dbReference>
<keyword evidence="3" id="KW-0687">Ribonucleoprotein</keyword>
<dbReference type="FunFam" id="1.10.287.3980:FF:000001">
    <property type="entry name" value="Mitochondrial ribosomal protein L34"/>
    <property type="match status" value="1"/>
</dbReference>
<proteinExistence type="evidence at transcript level"/>
<evidence type="ECO:0000256" key="1">
    <source>
        <dbReference type="ARBA" id="ARBA00010111"/>
    </source>
</evidence>
<dbReference type="GO" id="GO:0005762">
    <property type="term" value="C:mitochondrial large ribosomal subunit"/>
    <property type="evidence" value="ECO:0007669"/>
    <property type="project" value="TreeGrafter"/>
</dbReference>
<dbReference type="GO" id="GO:0006412">
    <property type="term" value="P:translation"/>
    <property type="evidence" value="ECO:0007669"/>
    <property type="project" value="InterPro"/>
</dbReference>
<evidence type="ECO:0000256" key="4">
    <source>
        <dbReference type="ARBA" id="ARBA00035274"/>
    </source>
</evidence>
<dbReference type="AlphaFoldDB" id="A0A069DVC0"/>
<comment type="similarity">
    <text evidence="1">Belongs to the bacterial ribosomal protein bL34 family.</text>
</comment>
<dbReference type="GO" id="GO:0003735">
    <property type="term" value="F:structural constituent of ribosome"/>
    <property type="evidence" value="ECO:0007669"/>
    <property type="project" value="InterPro"/>
</dbReference>
<dbReference type="InterPro" id="IPR000271">
    <property type="entry name" value="Ribosomal_bL34"/>
</dbReference>
<dbReference type="PANTHER" id="PTHR14503">
    <property type="entry name" value="MITOCHONDRIAL RIBOSOMAL PROTEIN 34 FAMILY MEMBER"/>
    <property type="match status" value="1"/>
</dbReference>
<dbReference type="Pfam" id="PF00468">
    <property type="entry name" value="Ribosomal_L34"/>
    <property type="match status" value="1"/>
</dbReference>
<dbReference type="PANTHER" id="PTHR14503:SF4">
    <property type="entry name" value="LARGE RIBOSOMAL SUBUNIT PROTEIN BL34M"/>
    <property type="match status" value="1"/>
</dbReference>
<evidence type="ECO:0000256" key="2">
    <source>
        <dbReference type="ARBA" id="ARBA00022980"/>
    </source>
</evidence>
<dbReference type="Gene3D" id="1.10.287.3980">
    <property type="match status" value="1"/>
</dbReference>
<accession>A0A069DVC0</accession>
<protein>
    <recommendedName>
        <fullName evidence="4">Large ribosomal subunit protein bL34m</fullName>
    </recommendedName>
    <alternativeName>
        <fullName evidence="5">39S ribosomal protein L34, mitochondrial</fullName>
    </alternativeName>
</protein>
<name>A0A069DVC0_9HEMI</name>
<evidence type="ECO:0000256" key="5">
    <source>
        <dbReference type="ARBA" id="ARBA00035434"/>
    </source>
</evidence>
<sequence>MSSFISSYLIPLKQFSRSLVSYVDNSPMALVKRYPWQRHFRISKARCYFPRPNENMRIKKHGWDHRMSTEGGRKILMNRILKGRHVLSH</sequence>